<dbReference type="GO" id="GO:0016998">
    <property type="term" value="P:cell wall macromolecule catabolic process"/>
    <property type="evidence" value="ECO:0007669"/>
    <property type="project" value="InterPro"/>
</dbReference>
<organism evidence="4 5">
    <name type="scientific">Leuconostoc inhae</name>
    <dbReference type="NCBI Taxonomy" id="178001"/>
    <lineage>
        <taxon>Bacteria</taxon>
        <taxon>Bacillati</taxon>
        <taxon>Bacillota</taxon>
        <taxon>Bacilli</taxon>
        <taxon>Lactobacillales</taxon>
        <taxon>Lactobacillaceae</taxon>
        <taxon>Leuconostoc</taxon>
    </lineage>
</organism>
<evidence type="ECO:0000256" key="1">
    <source>
        <dbReference type="ARBA" id="ARBA00010646"/>
    </source>
</evidence>
<keyword evidence="2" id="KW-0812">Transmembrane</keyword>
<accession>A0AAN2QX01</accession>
<protein>
    <submittedName>
        <fullName evidence="4">Lyzozyme M1 (1,4-beta-N-acetylmuramidase)</fullName>
    </submittedName>
</protein>
<evidence type="ECO:0000313" key="3">
    <source>
        <dbReference type="EMBL" id="CUW15442.1"/>
    </source>
</evidence>
<dbReference type="Proteomes" id="UP000198868">
    <property type="component" value="Unassembled WGS sequence"/>
</dbReference>
<dbReference type="Gene3D" id="3.20.20.80">
    <property type="entry name" value="Glycosidases"/>
    <property type="match status" value="1"/>
</dbReference>
<evidence type="ECO:0000256" key="2">
    <source>
        <dbReference type="SAM" id="Phobius"/>
    </source>
</evidence>
<evidence type="ECO:0000313" key="4">
    <source>
        <dbReference type="EMBL" id="CUW17030.1"/>
    </source>
</evidence>
<dbReference type="PANTHER" id="PTHR34135">
    <property type="entry name" value="LYSOZYME"/>
    <property type="match status" value="1"/>
</dbReference>
<dbReference type="EMBL" id="FBTB01000019">
    <property type="protein sequence ID" value="CUW15442.1"/>
    <property type="molecule type" value="Genomic_DNA"/>
</dbReference>
<dbReference type="Pfam" id="PF01183">
    <property type="entry name" value="Glyco_hydro_25"/>
    <property type="match status" value="1"/>
</dbReference>
<keyword evidence="2" id="KW-0472">Membrane</keyword>
<feature type="transmembrane region" description="Helical" evidence="2">
    <location>
        <begin position="20"/>
        <end position="42"/>
    </location>
</feature>
<reference evidence="5 6" key="1">
    <citation type="submission" date="2015-12" db="EMBL/GenBank/DDBJ databases">
        <authorList>
            <person name="Andreevskaya M."/>
        </authorList>
    </citation>
    <scope>NUCLEOTIDE SEQUENCE [LARGE SCALE GENOMIC DNA]</scope>
    <source>
        <strain evidence="3 6">KSL4-2</strain>
        <strain evidence="4 5">PL111</strain>
    </source>
</reference>
<dbReference type="InterPro" id="IPR017853">
    <property type="entry name" value="GH"/>
</dbReference>
<comment type="similarity">
    <text evidence="1">Belongs to the glycosyl hydrolase 25 family.</text>
</comment>
<dbReference type="InterPro" id="IPR002053">
    <property type="entry name" value="Glyco_hydro_25"/>
</dbReference>
<proteinExistence type="inferred from homology"/>
<comment type="caution">
    <text evidence="4">The sequence shown here is derived from an EMBL/GenBank/DDBJ whole genome shotgun (WGS) entry which is preliminary data.</text>
</comment>
<name>A0AAN2QX01_9LACO</name>
<dbReference type="SUPFAM" id="SSF51445">
    <property type="entry name" value="(Trans)glycosidases"/>
    <property type="match status" value="1"/>
</dbReference>
<dbReference type="PROSITE" id="PS51904">
    <property type="entry name" value="GLYCOSYL_HYDROL_F25_2"/>
    <property type="match status" value="1"/>
</dbReference>
<dbReference type="Proteomes" id="UP000199047">
    <property type="component" value="Unassembled WGS sequence"/>
</dbReference>
<sequence length="248" mass="27299">MDIMTNNAGKTKQIRTKKTLTSMTWVLIVGGLIATLAVWLFAKPIVLTTNTIPTGFSVQGVAINQASGYVDYSNLASNGVDYVYLRATTGTSFVDDSYQSSYNRARSAQLKVGSIQVYDASVDALTQAQYFIDNVGNRVGQLPIAFYVTDNQIDTQASIDRLAKLIQILNTHYNKSTVIYTTPSVKSKLSSTISEAKYWLIDTDTTNKSHVNQFIQYSEDHTIGSGLKAIKMPTSVFNGTEKEFEGIK</sequence>
<keyword evidence="6" id="KW-1185">Reference proteome</keyword>
<dbReference type="EMBL" id="FBTU01000024">
    <property type="protein sequence ID" value="CUW17030.1"/>
    <property type="molecule type" value="Genomic_DNA"/>
</dbReference>
<dbReference type="GO" id="GO:0016052">
    <property type="term" value="P:carbohydrate catabolic process"/>
    <property type="evidence" value="ECO:0007669"/>
    <property type="project" value="TreeGrafter"/>
</dbReference>
<evidence type="ECO:0000313" key="6">
    <source>
        <dbReference type="Proteomes" id="UP000199047"/>
    </source>
</evidence>
<gene>
    <name evidence="3" type="ORF">KSL4_0375</name>
    <name evidence="4" type="ORF">PL111_1320</name>
</gene>
<dbReference type="GO" id="GO:0009253">
    <property type="term" value="P:peptidoglycan catabolic process"/>
    <property type="evidence" value="ECO:0007669"/>
    <property type="project" value="InterPro"/>
</dbReference>
<dbReference type="GO" id="GO:0003796">
    <property type="term" value="F:lysozyme activity"/>
    <property type="evidence" value="ECO:0007669"/>
    <property type="project" value="InterPro"/>
</dbReference>
<dbReference type="AlphaFoldDB" id="A0AAN2QX01"/>
<keyword evidence="2" id="KW-1133">Transmembrane helix</keyword>
<dbReference type="PANTHER" id="PTHR34135:SF2">
    <property type="entry name" value="LYSOZYME"/>
    <property type="match status" value="1"/>
</dbReference>
<evidence type="ECO:0000313" key="5">
    <source>
        <dbReference type="Proteomes" id="UP000198868"/>
    </source>
</evidence>